<dbReference type="OrthoDB" id="4957539at2"/>
<accession>A0A3N0C7L5</accession>
<sequence length="144" mass="15794">MQRPAGRLDGFRAVLTGLSLTDHSLDHGLDHGLVLARISSLQAEINGLTLALGGSEAWLTEWMAIEHAKGSVLYAAAKISKTRNETLDNPPSGTRSRSAIMDRFNNWASTFLTRLDDYEASSRQPSTVAPWIADADAFPEDRQR</sequence>
<keyword evidence="3" id="KW-1185">Reference proteome</keyword>
<dbReference type="RefSeq" id="WP_123253935.1">
    <property type="nucleotide sequence ID" value="NZ_RBED01000045.1"/>
</dbReference>
<dbReference type="AlphaFoldDB" id="A0A3N0C7L5"/>
<gene>
    <name evidence="2" type="ORF">D7003_02585</name>
</gene>
<evidence type="ECO:0000313" key="2">
    <source>
        <dbReference type="EMBL" id="RNL59165.1"/>
    </source>
</evidence>
<comment type="caution">
    <text evidence="2">The sequence shown here is derived from an EMBL/GenBank/DDBJ whole genome shotgun (WGS) entry which is preliminary data.</text>
</comment>
<name>A0A3N0C7L5_9MICC</name>
<protein>
    <submittedName>
        <fullName evidence="2">Uncharacterized protein</fullName>
    </submittedName>
</protein>
<evidence type="ECO:0000256" key="1">
    <source>
        <dbReference type="SAM" id="MobiDB-lite"/>
    </source>
</evidence>
<organism evidence="2 3">
    <name type="scientific">Arthrobacter oryzae</name>
    <dbReference type="NCBI Taxonomy" id="409290"/>
    <lineage>
        <taxon>Bacteria</taxon>
        <taxon>Bacillati</taxon>
        <taxon>Actinomycetota</taxon>
        <taxon>Actinomycetes</taxon>
        <taxon>Micrococcales</taxon>
        <taxon>Micrococcaceae</taxon>
        <taxon>Arthrobacter</taxon>
    </lineage>
</organism>
<feature type="region of interest" description="Disordered" evidence="1">
    <location>
        <begin position="121"/>
        <end position="144"/>
    </location>
</feature>
<reference evidence="2 3" key="1">
    <citation type="submission" date="2018-10" db="EMBL/GenBank/DDBJ databases">
        <title>Genome sequencing of Arthrobacter oryzae TNB02.</title>
        <authorList>
            <person name="Cho Y.-J."/>
            <person name="Cho A."/>
            <person name="Kim O.-S."/>
        </authorList>
    </citation>
    <scope>NUCLEOTIDE SEQUENCE [LARGE SCALE GENOMIC DNA]</scope>
    <source>
        <strain evidence="2 3">TNB02</strain>
    </source>
</reference>
<dbReference type="Proteomes" id="UP000273807">
    <property type="component" value="Unassembled WGS sequence"/>
</dbReference>
<proteinExistence type="predicted"/>
<evidence type="ECO:0000313" key="3">
    <source>
        <dbReference type="Proteomes" id="UP000273807"/>
    </source>
</evidence>
<dbReference type="EMBL" id="RBED01000045">
    <property type="protein sequence ID" value="RNL59165.1"/>
    <property type="molecule type" value="Genomic_DNA"/>
</dbReference>